<name>A0A1A1YEW4_9MYCO</name>
<gene>
    <name evidence="1" type="ORF">A5726_30010</name>
</gene>
<evidence type="ECO:0000313" key="1">
    <source>
        <dbReference type="EMBL" id="OBF29856.1"/>
    </source>
</evidence>
<organism evidence="1 2">
    <name type="scientific">Mycolicibacterium conceptionense</name>
    <dbReference type="NCBI Taxonomy" id="451644"/>
    <lineage>
        <taxon>Bacteria</taxon>
        <taxon>Bacillati</taxon>
        <taxon>Actinomycetota</taxon>
        <taxon>Actinomycetes</taxon>
        <taxon>Mycobacteriales</taxon>
        <taxon>Mycobacteriaceae</taxon>
        <taxon>Mycolicibacterium</taxon>
    </lineage>
</organism>
<evidence type="ECO:0000313" key="2">
    <source>
        <dbReference type="Proteomes" id="UP000093779"/>
    </source>
</evidence>
<comment type="caution">
    <text evidence="1">The sequence shown here is derived from an EMBL/GenBank/DDBJ whole genome shotgun (WGS) entry which is preliminary data.</text>
</comment>
<sequence>MFRDYLADQMPGVRVSGDVPAAVPAQLVTIRQVPAGSTDKPRHFGWRRLILRCRHRDGEIAAGGLAETVRDLMVESKYAGLGVRDIDVIGEPGRFDDPDDSTPWFQLTVDALFKSKHTTTTE</sequence>
<dbReference type="AlphaFoldDB" id="A0A1A1YEW4"/>
<dbReference type="EMBL" id="LZHX01000004">
    <property type="protein sequence ID" value="OBF29856.1"/>
    <property type="molecule type" value="Genomic_DNA"/>
</dbReference>
<evidence type="ECO:0008006" key="3">
    <source>
        <dbReference type="Google" id="ProtNLM"/>
    </source>
</evidence>
<proteinExistence type="predicted"/>
<protein>
    <recommendedName>
        <fullName evidence="3">Tail terminator</fullName>
    </recommendedName>
</protein>
<dbReference type="Proteomes" id="UP000093779">
    <property type="component" value="Unassembled WGS sequence"/>
</dbReference>
<accession>A0A1A1YEW4</accession>
<reference evidence="1 2" key="1">
    <citation type="submission" date="2016-06" db="EMBL/GenBank/DDBJ databases">
        <authorList>
            <person name="Kjaerup R.B."/>
            <person name="Dalgaard T.S."/>
            <person name="Juul-Madsen H.R."/>
        </authorList>
    </citation>
    <scope>NUCLEOTIDE SEQUENCE [LARGE SCALE GENOMIC DNA]</scope>
    <source>
        <strain evidence="1 2">ACS1953</strain>
    </source>
</reference>